<evidence type="ECO:0000313" key="2">
    <source>
        <dbReference type="EMBL" id="MTH66833.1"/>
    </source>
</evidence>
<name>A0A6I3M8E9_9MICO</name>
<feature type="compositionally biased region" description="Low complexity" evidence="1">
    <location>
        <begin position="1"/>
        <end position="16"/>
    </location>
</feature>
<keyword evidence="3" id="KW-1185">Reference proteome</keyword>
<organism evidence="2 3">
    <name type="scientific">Agromyces bracchium</name>
    <dbReference type="NCBI Taxonomy" id="88376"/>
    <lineage>
        <taxon>Bacteria</taxon>
        <taxon>Bacillati</taxon>
        <taxon>Actinomycetota</taxon>
        <taxon>Actinomycetes</taxon>
        <taxon>Micrococcales</taxon>
        <taxon>Microbacteriaceae</taxon>
        <taxon>Agromyces</taxon>
    </lineage>
</organism>
<evidence type="ECO:0000313" key="3">
    <source>
        <dbReference type="Proteomes" id="UP000433071"/>
    </source>
</evidence>
<dbReference type="RefSeq" id="WP_155049964.1">
    <property type="nucleotide sequence ID" value="NZ_BAAAIB010000007.1"/>
</dbReference>
<accession>A0A6I3M8E9</accession>
<reference evidence="2 3" key="1">
    <citation type="submission" date="2019-11" db="EMBL/GenBank/DDBJ databases">
        <title>Agromyces kandeliae sp. nov., isolated from mangrove soil.</title>
        <authorList>
            <person name="Wang R."/>
        </authorList>
    </citation>
    <scope>NUCLEOTIDE SEQUENCE [LARGE SCALE GENOMIC DNA]</scope>
    <source>
        <strain evidence="2 3">JCM 11433</strain>
    </source>
</reference>
<proteinExistence type="predicted"/>
<protein>
    <submittedName>
        <fullName evidence="2">Uncharacterized protein</fullName>
    </submittedName>
</protein>
<sequence length="230" mass="25386">MTGPEPARTPEAAAARTGDDVAYRPEAVDDLVARIVEEEDAELRRGFASGAEFAVTRGASSREHMLHRLECASIESHLDRSSKWTEPHRRRLASNPAYRLPMPTLITRQAARDLSGVRSCRMCWPNPTGGEPRPLRRLSARSLGPQHVGHVLARPDGEPLGTIVRWGARTGADLFGVEHDEIEIVTSMGTETVGPDDHVIIWDLPTDEQAIRRKAQLVQRFADHGDGVAR</sequence>
<dbReference type="AlphaFoldDB" id="A0A6I3M8E9"/>
<dbReference type="Proteomes" id="UP000433071">
    <property type="component" value="Unassembled WGS sequence"/>
</dbReference>
<dbReference type="EMBL" id="WMLB01000001">
    <property type="protein sequence ID" value="MTH66833.1"/>
    <property type="molecule type" value="Genomic_DNA"/>
</dbReference>
<comment type="caution">
    <text evidence="2">The sequence shown here is derived from an EMBL/GenBank/DDBJ whole genome shotgun (WGS) entry which is preliminary data.</text>
</comment>
<dbReference type="OrthoDB" id="5003438at2"/>
<gene>
    <name evidence="2" type="ORF">GJ743_00405</name>
</gene>
<feature type="region of interest" description="Disordered" evidence="1">
    <location>
        <begin position="1"/>
        <end position="21"/>
    </location>
</feature>
<evidence type="ECO:0000256" key="1">
    <source>
        <dbReference type="SAM" id="MobiDB-lite"/>
    </source>
</evidence>